<dbReference type="InterPro" id="IPR052185">
    <property type="entry name" value="IPC_Synthase-Related"/>
</dbReference>
<keyword evidence="8" id="KW-1185">Reference proteome</keyword>
<evidence type="ECO:0000256" key="5">
    <source>
        <dbReference type="SAM" id="Phobius"/>
    </source>
</evidence>
<keyword evidence="2 5" id="KW-0812">Transmembrane</keyword>
<name>A0A1X7BSM0_9RHOB</name>
<dbReference type="OrthoDB" id="9816314at2"/>
<feature type="transmembrane region" description="Helical" evidence="5">
    <location>
        <begin position="63"/>
        <end position="84"/>
    </location>
</feature>
<feature type="transmembrane region" description="Helical" evidence="5">
    <location>
        <begin position="285"/>
        <end position="304"/>
    </location>
</feature>
<feature type="domain" description="Inositolphosphotransferase Aur1/Ipt1" evidence="6">
    <location>
        <begin position="151"/>
        <end position="348"/>
    </location>
</feature>
<feature type="transmembrane region" description="Helical" evidence="5">
    <location>
        <begin position="211"/>
        <end position="233"/>
    </location>
</feature>
<feature type="transmembrane region" description="Helical" evidence="5">
    <location>
        <begin position="336"/>
        <end position="354"/>
    </location>
</feature>
<accession>A0A1X7BSM0</accession>
<feature type="transmembrane region" description="Helical" evidence="5">
    <location>
        <begin position="309"/>
        <end position="330"/>
    </location>
</feature>
<gene>
    <name evidence="7" type="ORF">ROA7745_02435</name>
</gene>
<dbReference type="EMBL" id="FWXB01000008">
    <property type="protein sequence ID" value="SMC12607.1"/>
    <property type="molecule type" value="Genomic_DNA"/>
</dbReference>
<dbReference type="RefSeq" id="WP_085800555.1">
    <property type="nucleotide sequence ID" value="NZ_FWXB01000008.1"/>
</dbReference>
<organism evidence="7 8">
    <name type="scientific">Roseovarius aestuarii</name>
    <dbReference type="NCBI Taxonomy" id="475083"/>
    <lineage>
        <taxon>Bacteria</taxon>
        <taxon>Pseudomonadati</taxon>
        <taxon>Pseudomonadota</taxon>
        <taxon>Alphaproteobacteria</taxon>
        <taxon>Rhodobacterales</taxon>
        <taxon>Roseobacteraceae</taxon>
        <taxon>Roseovarius</taxon>
    </lineage>
</organism>
<evidence type="ECO:0000313" key="8">
    <source>
        <dbReference type="Proteomes" id="UP000193224"/>
    </source>
</evidence>
<reference evidence="7 8" key="1">
    <citation type="submission" date="2017-03" db="EMBL/GenBank/DDBJ databases">
        <authorList>
            <person name="Afonso C.L."/>
            <person name="Miller P.J."/>
            <person name="Scott M.A."/>
            <person name="Spackman E."/>
            <person name="Goraichik I."/>
            <person name="Dimitrov K.M."/>
            <person name="Suarez D.L."/>
            <person name="Swayne D.E."/>
        </authorList>
    </citation>
    <scope>NUCLEOTIDE SEQUENCE [LARGE SCALE GENOMIC DNA]</scope>
    <source>
        <strain evidence="7 8">CECT 7745</strain>
    </source>
</reference>
<feature type="transmembrane region" description="Helical" evidence="5">
    <location>
        <begin position="114"/>
        <end position="134"/>
    </location>
</feature>
<keyword evidence="3 5" id="KW-1133">Transmembrane helix</keyword>
<protein>
    <recommendedName>
        <fullName evidence="6">Inositolphosphotransferase Aur1/Ipt1 domain-containing protein</fullName>
    </recommendedName>
</protein>
<dbReference type="PANTHER" id="PTHR31310">
    <property type="match status" value="1"/>
</dbReference>
<evidence type="ECO:0000256" key="3">
    <source>
        <dbReference type="ARBA" id="ARBA00022989"/>
    </source>
</evidence>
<dbReference type="AlphaFoldDB" id="A0A1X7BSM0"/>
<dbReference type="SUPFAM" id="SSF48317">
    <property type="entry name" value="Acid phosphatase/Vanadium-dependent haloperoxidase"/>
    <property type="match status" value="1"/>
</dbReference>
<dbReference type="Pfam" id="PF14378">
    <property type="entry name" value="PAP2_3"/>
    <property type="match status" value="1"/>
</dbReference>
<sequence length="366" mass="41038">MTLQSTDVSCDGSQIAAARKQRFSQLLGKHRILLGLLLSYLAAASIIGIVLSEPMDTLRPEIVLWMIGALAPVFLISMVVWRFGNMVLNVRPDRPITWLVADLRDCMIQDHERIFGGLIAFASIIVFAATFTFVKDCIPLLNPFSWDPAFAELDRVMHGGSDPYVLLDPLFGNPLMTKLADGAYSLWFALIYFFAFTACMDKEDPQRRNTFLYAFFLCWMVGGSLLATIFSSVGPVYYDAFGFGDDFIPQTEALREIGQRIHLTALELQATLLDGYQNDGDLKGISAMPSMHLALAWLIAFQAFQYRKIFGWMMVVFAVIIQLSSVHLGWHYAIDGYVGLIVAIACWYAAKWLAKVQQRMDHTAQG</sequence>
<evidence type="ECO:0000259" key="6">
    <source>
        <dbReference type="Pfam" id="PF14378"/>
    </source>
</evidence>
<dbReference type="Gene3D" id="1.20.144.10">
    <property type="entry name" value="Phosphatidic acid phosphatase type 2/haloperoxidase"/>
    <property type="match status" value="1"/>
</dbReference>
<proteinExistence type="predicted"/>
<comment type="subcellular location">
    <subcellularLocation>
        <location evidence="1">Membrane</location>
        <topology evidence="1">Multi-pass membrane protein</topology>
    </subcellularLocation>
</comment>
<dbReference type="Proteomes" id="UP000193224">
    <property type="component" value="Unassembled WGS sequence"/>
</dbReference>
<evidence type="ECO:0000256" key="2">
    <source>
        <dbReference type="ARBA" id="ARBA00022692"/>
    </source>
</evidence>
<dbReference type="GO" id="GO:0016020">
    <property type="term" value="C:membrane"/>
    <property type="evidence" value="ECO:0007669"/>
    <property type="project" value="UniProtKB-SubCell"/>
</dbReference>
<evidence type="ECO:0000256" key="4">
    <source>
        <dbReference type="ARBA" id="ARBA00023136"/>
    </source>
</evidence>
<dbReference type="CDD" id="cd03386">
    <property type="entry name" value="PAP2_Aur1_like"/>
    <property type="match status" value="1"/>
</dbReference>
<dbReference type="InterPro" id="IPR036938">
    <property type="entry name" value="PAP2/HPO_sf"/>
</dbReference>
<evidence type="ECO:0000313" key="7">
    <source>
        <dbReference type="EMBL" id="SMC12607.1"/>
    </source>
</evidence>
<evidence type="ECO:0000256" key="1">
    <source>
        <dbReference type="ARBA" id="ARBA00004141"/>
    </source>
</evidence>
<dbReference type="InterPro" id="IPR026841">
    <property type="entry name" value="Aur1/Ipt1"/>
</dbReference>
<keyword evidence="4 5" id="KW-0472">Membrane</keyword>
<feature type="transmembrane region" description="Helical" evidence="5">
    <location>
        <begin position="182"/>
        <end position="199"/>
    </location>
</feature>
<dbReference type="PANTHER" id="PTHR31310:SF7">
    <property type="entry name" value="PA-PHOSPHATASE RELATED-FAMILY PROTEIN DDB_G0268928"/>
    <property type="match status" value="1"/>
</dbReference>
<feature type="transmembrane region" description="Helical" evidence="5">
    <location>
        <begin position="32"/>
        <end position="51"/>
    </location>
</feature>